<dbReference type="GO" id="GO:0009338">
    <property type="term" value="C:exodeoxyribonuclease V complex"/>
    <property type="evidence" value="ECO:0007669"/>
    <property type="project" value="TreeGrafter"/>
</dbReference>
<feature type="domain" description="UvrD-like helicase ATP-binding" evidence="15">
    <location>
        <begin position="8"/>
        <end position="476"/>
    </location>
</feature>
<evidence type="ECO:0000256" key="1">
    <source>
        <dbReference type="ARBA" id="ARBA00022722"/>
    </source>
</evidence>
<keyword evidence="6" id="KW-0269">Exonuclease</keyword>
<evidence type="ECO:0000256" key="10">
    <source>
        <dbReference type="ARBA" id="ARBA00023235"/>
    </source>
</evidence>
<dbReference type="GO" id="GO:0005829">
    <property type="term" value="C:cytosol"/>
    <property type="evidence" value="ECO:0007669"/>
    <property type="project" value="TreeGrafter"/>
</dbReference>
<name>A0A840ZKB3_9HYPH</name>
<dbReference type="GO" id="GO:0000725">
    <property type="term" value="P:recombinational repair"/>
    <property type="evidence" value="ECO:0007669"/>
    <property type="project" value="TreeGrafter"/>
</dbReference>
<keyword evidence="3" id="KW-0227">DNA damage</keyword>
<dbReference type="PANTHER" id="PTHR11070">
    <property type="entry name" value="UVRD / RECB / PCRA DNA HELICASE FAMILY MEMBER"/>
    <property type="match status" value="1"/>
</dbReference>
<evidence type="ECO:0000256" key="11">
    <source>
        <dbReference type="ARBA" id="ARBA00034617"/>
    </source>
</evidence>
<dbReference type="Gene3D" id="1.10.486.10">
    <property type="entry name" value="PCRA, domain 4"/>
    <property type="match status" value="1"/>
</dbReference>
<dbReference type="PANTHER" id="PTHR11070:SF23">
    <property type="entry name" value="RECBCD ENZYME SUBUNIT RECB"/>
    <property type="match status" value="1"/>
</dbReference>
<dbReference type="InterPro" id="IPR011604">
    <property type="entry name" value="PDDEXK-like_dom_sf"/>
</dbReference>
<comment type="caution">
    <text evidence="17">The sequence shown here is derived from an EMBL/GenBank/DDBJ whole genome shotgun (WGS) entry which is preliminary data.</text>
</comment>
<dbReference type="SUPFAM" id="SSF52540">
    <property type="entry name" value="P-loop containing nucleoside triphosphate hydrolases"/>
    <property type="match status" value="1"/>
</dbReference>
<dbReference type="InterPro" id="IPR027417">
    <property type="entry name" value="P-loop_NTPase"/>
</dbReference>
<dbReference type="GO" id="GO:0003677">
    <property type="term" value="F:DNA binding"/>
    <property type="evidence" value="ECO:0007669"/>
    <property type="project" value="UniProtKB-KW"/>
</dbReference>
<keyword evidence="18" id="KW-1185">Reference proteome</keyword>
<proteinExistence type="predicted"/>
<keyword evidence="10" id="KW-0413">Isomerase</keyword>
<dbReference type="Pfam" id="PF00580">
    <property type="entry name" value="UvrD-helicase"/>
    <property type="match status" value="1"/>
</dbReference>
<evidence type="ECO:0000259" key="15">
    <source>
        <dbReference type="PROSITE" id="PS51198"/>
    </source>
</evidence>
<dbReference type="GO" id="GO:0043138">
    <property type="term" value="F:3'-5' DNA helicase activity"/>
    <property type="evidence" value="ECO:0007669"/>
    <property type="project" value="UniProtKB-EC"/>
</dbReference>
<accession>A0A840ZKB3</accession>
<reference evidence="17 18" key="1">
    <citation type="submission" date="2020-08" db="EMBL/GenBank/DDBJ databases">
        <title>Genomic Encyclopedia of Type Strains, Phase IV (KMG-IV): sequencing the most valuable type-strain genomes for metagenomic binning, comparative biology and taxonomic classification.</title>
        <authorList>
            <person name="Goeker M."/>
        </authorList>
    </citation>
    <scope>NUCLEOTIDE SEQUENCE [LARGE SCALE GENOMIC DNA]</scope>
    <source>
        <strain evidence="17 18">DSM 2163</strain>
    </source>
</reference>
<evidence type="ECO:0000256" key="5">
    <source>
        <dbReference type="ARBA" id="ARBA00022806"/>
    </source>
</evidence>
<evidence type="ECO:0000313" key="17">
    <source>
        <dbReference type="EMBL" id="MBB5758542.1"/>
    </source>
</evidence>
<dbReference type="GO" id="GO:0004527">
    <property type="term" value="F:exonuclease activity"/>
    <property type="evidence" value="ECO:0007669"/>
    <property type="project" value="UniProtKB-KW"/>
</dbReference>
<dbReference type="PROSITE" id="PS51198">
    <property type="entry name" value="UVRD_HELICASE_ATP_BIND"/>
    <property type="match status" value="1"/>
</dbReference>
<keyword evidence="4 14" id="KW-0378">Hydrolase</keyword>
<evidence type="ECO:0000256" key="14">
    <source>
        <dbReference type="PROSITE-ProRule" id="PRU00560"/>
    </source>
</evidence>
<dbReference type="InterPro" id="IPR014017">
    <property type="entry name" value="DNA_helicase_UvrD-like_C"/>
</dbReference>
<sequence length="1116" mass="120816">MTAHDKTLADAAQRALAIAAHERSMIVEAGAGSGKTALMSGRIALMLASGVAPGAIAAVSFTELAASELLERVGDVVARLLDGEVPNELRLALPHGLSPLQEVNLAEAEARLDELVCTTIHGFCQRLVKPYPVEADIDPGARVADEAEADGIFRDLLDEWLRECLSGGGSLVAEMVLADPVAAKDTVDRVAECLREGRTVGTRPAEPLHRSTEVFLGRVSALADFVRACPVAEPVTASALLAFQAMAERVRHLNGNDDATVVSLLTSEPELTLCTKDGGFASYRGGKGKWAAAAKAVGIPKVEADLFHEAAKALHGACCDTWESMRANAASELLVRLVAQVRVVLRRYQDRKRAGALLDFDDLIASAATLLRDHEEVRQALGRRYRHVLVDEFQDTDPLQAEILWLLCGELPADAAGAAWTDRVLRPGALFLVGDPKQAIYRFRGADVSTYVQARDCIRAKSPEDVISVTTNFRSCRSILAFVDNRFREVLQVEGQPGYVALDPFHEDHDRGPCVAALDISAAEGDGKRSADGLRDAEAEAVADLCARLIGQRLVTCSRNGTRVLQAGDIALLAPSGSDLWRYEEALEARGIPVSTQAGKGFFRRQEIQDLIALTRVLAEPRDTLALGALLRGPAVGLTDEELLDLVDGLPRDPERPVARQKLRLGLDVAHVAHPVAREVIGRLQVLARRALGTTPHDILSQAVDAIRLRPVVRQRHDGHAERALANIDLFLEMSRPYAVRGLRAFARAMKAAWDGRTRTVEGRPDAQEAAVSLFTMHASKGLEWPVVIPINTSTRTKAVSGALVDRPANCLYCPVFGVRPARYEDALDRERREVGNERVRLWYVAATRARETFVLPRFTEPSDRTSWASVIALGLDAVPAIELERLPLRPMAAVTETLNEQTREVFASESATVARHRRLTWIVPSRDDAQVPGFEDAGSEPLHVLTEVVPAPPQGGRERGTVIHKLLEEILTGELDERDGLEARARFLAGHLGPCGADDRPAALDSAEIAACVARALALPQVADIRERLRAEVPVYAYEALDEEERATAGVADALACDERGQPDVVVDWKSDVAPGKDALLGYRAQVARYLAATGARLGLIVFVTDGTVVSVTPA</sequence>
<protein>
    <recommendedName>
        <fullName evidence="12">DNA 3'-5' helicase</fullName>
        <ecNumber evidence="12">5.6.2.4</ecNumber>
    </recommendedName>
</protein>
<dbReference type="CDD" id="cd17932">
    <property type="entry name" value="DEXQc_UvrD"/>
    <property type="match status" value="1"/>
</dbReference>
<evidence type="ECO:0000256" key="13">
    <source>
        <dbReference type="ARBA" id="ARBA00048988"/>
    </source>
</evidence>
<keyword evidence="7 14" id="KW-0067">ATP-binding</keyword>
<evidence type="ECO:0000256" key="12">
    <source>
        <dbReference type="ARBA" id="ARBA00034808"/>
    </source>
</evidence>
<evidence type="ECO:0000256" key="3">
    <source>
        <dbReference type="ARBA" id="ARBA00022763"/>
    </source>
</evidence>
<evidence type="ECO:0000256" key="2">
    <source>
        <dbReference type="ARBA" id="ARBA00022741"/>
    </source>
</evidence>
<dbReference type="RefSeq" id="WP_183571070.1">
    <property type="nucleotide sequence ID" value="NZ_JACHOP010000014.1"/>
</dbReference>
<comment type="catalytic activity">
    <reaction evidence="11">
        <text>Couples ATP hydrolysis with the unwinding of duplex DNA by translocating in the 3'-5' direction.</text>
        <dbReference type="EC" id="5.6.2.4"/>
    </reaction>
</comment>
<evidence type="ECO:0000313" key="18">
    <source>
        <dbReference type="Proteomes" id="UP000583454"/>
    </source>
</evidence>
<dbReference type="AlphaFoldDB" id="A0A840ZKB3"/>
<dbReference type="PROSITE" id="PS51217">
    <property type="entry name" value="UVRD_HELICASE_CTER"/>
    <property type="match status" value="1"/>
</dbReference>
<evidence type="ECO:0000259" key="16">
    <source>
        <dbReference type="PROSITE" id="PS51217"/>
    </source>
</evidence>
<evidence type="ECO:0000256" key="4">
    <source>
        <dbReference type="ARBA" id="ARBA00022801"/>
    </source>
</evidence>
<keyword evidence="2 14" id="KW-0547">Nucleotide-binding</keyword>
<evidence type="ECO:0000256" key="9">
    <source>
        <dbReference type="ARBA" id="ARBA00023204"/>
    </source>
</evidence>
<dbReference type="Pfam" id="PF13361">
    <property type="entry name" value="UvrD_C"/>
    <property type="match status" value="2"/>
</dbReference>
<dbReference type="EC" id="5.6.2.4" evidence="12"/>
<keyword evidence="8" id="KW-0238">DNA-binding</keyword>
<evidence type="ECO:0000256" key="8">
    <source>
        <dbReference type="ARBA" id="ARBA00023125"/>
    </source>
</evidence>
<keyword evidence="5 14" id="KW-0347">Helicase</keyword>
<dbReference type="EMBL" id="JACHOP010000014">
    <property type="protein sequence ID" value="MBB5758542.1"/>
    <property type="molecule type" value="Genomic_DNA"/>
</dbReference>
<dbReference type="GO" id="GO:0005524">
    <property type="term" value="F:ATP binding"/>
    <property type="evidence" value="ECO:0007669"/>
    <property type="project" value="UniProtKB-UniRule"/>
</dbReference>
<dbReference type="Proteomes" id="UP000583454">
    <property type="component" value="Unassembled WGS sequence"/>
</dbReference>
<evidence type="ECO:0000256" key="6">
    <source>
        <dbReference type="ARBA" id="ARBA00022839"/>
    </source>
</evidence>
<dbReference type="Gene3D" id="3.40.50.300">
    <property type="entry name" value="P-loop containing nucleotide triphosphate hydrolases"/>
    <property type="match status" value="4"/>
</dbReference>
<feature type="domain" description="UvrD-like helicase C-terminal" evidence="16">
    <location>
        <begin position="497"/>
        <end position="782"/>
    </location>
</feature>
<dbReference type="InterPro" id="IPR000212">
    <property type="entry name" value="DNA_helicase_UvrD/REP"/>
</dbReference>
<evidence type="ECO:0000256" key="7">
    <source>
        <dbReference type="ARBA" id="ARBA00022840"/>
    </source>
</evidence>
<comment type="catalytic activity">
    <reaction evidence="13">
        <text>ATP + H2O = ADP + phosphate + H(+)</text>
        <dbReference type="Rhea" id="RHEA:13065"/>
        <dbReference type="ChEBI" id="CHEBI:15377"/>
        <dbReference type="ChEBI" id="CHEBI:15378"/>
        <dbReference type="ChEBI" id="CHEBI:30616"/>
        <dbReference type="ChEBI" id="CHEBI:43474"/>
        <dbReference type="ChEBI" id="CHEBI:456216"/>
        <dbReference type="EC" id="5.6.2.4"/>
    </reaction>
</comment>
<dbReference type="Gene3D" id="3.90.320.10">
    <property type="match status" value="1"/>
</dbReference>
<keyword evidence="1" id="KW-0540">Nuclease</keyword>
<keyword evidence="9" id="KW-0234">DNA repair</keyword>
<gene>
    <name evidence="17" type="ORF">HNR00_003264</name>
</gene>
<feature type="binding site" evidence="14">
    <location>
        <begin position="29"/>
        <end position="36"/>
    </location>
    <ligand>
        <name>ATP</name>
        <dbReference type="ChEBI" id="CHEBI:30616"/>
    </ligand>
</feature>
<organism evidence="17 18">
    <name type="scientific">Methylorubrum rhodinum</name>
    <dbReference type="NCBI Taxonomy" id="29428"/>
    <lineage>
        <taxon>Bacteria</taxon>
        <taxon>Pseudomonadati</taxon>
        <taxon>Pseudomonadota</taxon>
        <taxon>Alphaproteobacteria</taxon>
        <taxon>Hyphomicrobiales</taxon>
        <taxon>Methylobacteriaceae</taxon>
        <taxon>Methylorubrum</taxon>
    </lineage>
</organism>
<dbReference type="InterPro" id="IPR014016">
    <property type="entry name" value="UvrD-like_ATP-bd"/>
</dbReference>